<organism evidence="1 2">
    <name type="scientific">Bursaphelenchus xylophilus</name>
    <name type="common">Pinewood nematode worm</name>
    <name type="synonym">Aphelenchoides xylophilus</name>
    <dbReference type="NCBI Taxonomy" id="6326"/>
    <lineage>
        <taxon>Eukaryota</taxon>
        <taxon>Metazoa</taxon>
        <taxon>Ecdysozoa</taxon>
        <taxon>Nematoda</taxon>
        <taxon>Chromadorea</taxon>
        <taxon>Rhabditida</taxon>
        <taxon>Tylenchina</taxon>
        <taxon>Tylenchomorpha</taxon>
        <taxon>Aphelenchoidea</taxon>
        <taxon>Aphelenchoididae</taxon>
        <taxon>Bursaphelenchus</taxon>
    </lineage>
</organism>
<protein>
    <submittedName>
        <fullName evidence="1">(pine wood nematode) hypothetical protein</fullName>
    </submittedName>
</protein>
<gene>
    <name evidence="1" type="ORF">BXYJ_LOCUS369</name>
</gene>
<proteinExistence type="predicted"/>
<dbReference type="EMBL" id="CAJFCV020000001">
    <property type="protein sequence ID" value="CAG9080350.1"/>
    <property type="molecule type" value="Genomic_DNA"/>
</dbReference>
<dbReference type="EMBL" id="CAJFDI010000001">
    <property type="protein sequence ID" value="CAD5208133.1"/>
    <property type="molecule type" value="Genomic_DNA"/>
</dbReference>
<evidence type="ECO:0000313" key="1">
    <source>
        <dbReference type="EMBL" id="CAD5208133.1"/>
    </source>
</evidence>
<dbReference type="Proteomes" id="UP000582659">
    <property type="component" value="Unassembled WGS sequence"/>
</dbReference>
<name>A0A811JYQ8_BURXY</name>
<keyword evidence="2" id="KW-1185">Reference proteome</keyword>
<reference evidence="1" key="1">
    <citation type="submission" date="2020-09" db="EMBL/GenBank/DDBJ databases">
        <authorList>
            <person name="Kikuchi T."/>
        </authorList>
    </citation>
    <scope>NUCLEOTIDE SEQUENCE</scope>
    <source>
        <strain evidence="1">Ka4C1</strain>
    </source>
</reference>
<evidence type="ECO:0000313" key="2">
    <source>
        <dbReference type="Proteomes" id="UP000659654"/>
    </source>
</evidence>
<sequence length="85" mass="9224">MGVVELNGTEPFVVVGTGPKDDDKVGRGPKELVDTGIGPIELLEIDVEEIGARLVDEKTGVEGLLDPLRLCRPCRVFLRPKSGRR</sequence>
<dbReference type="Proteomes" id="UP000659654">
    <property type="component" value="Unassembled WGS sequence"/>
</dbReference>
<accession>A0A811JYQ8</accession>
<comment type="caution">
    <text evidence="1">The sequence shown here is derived from an EMBL/GenBank/DDBJ whole genome shotgun (WGS) entry which is preliminary data.</text>
</comment>
<dbReference type="AlphaFoldDB" id="A0A811JYQ8"/>